<dbReference type="InterPro" id="IPR036597">
    <property type="entry name" value="Fido-like_dom_sf"/>
</dbReference>
<dbReference type="GO" id="GO:0016779">
    <property type="term" value="F:nucleotidyltransferase activity"/>
    <property type="evidence" value="ECO:0007669"/>
    <property type="project" value="UniProtKB-KW"/>
</dbReference>
<dbReference type="Gene3D" id="1.10.3290.10">
    <property type="entry name" value="Fido-like domain"/>
    <property type="match status" value="1"/>
</dbReference>
<dbReference type="GO" id="GO:0005524">
    <property type="term" value="F:ATP binding"/>
    <property type="evidence" value="ECO:0007669"/>
    <property type="project" value="UniProtKB-KW"/>
</dbReference>
<dbReference type="PANTHER" id="PTHR13504:SF38">
    <property type="entry name" value="FIDO DOMAIN-CONTAINING PROTEIN"/>
    <property type="match status" value="1"/>
</dbReference>
<feature type="binding site" evidence="1">
    <location>
        <position position="207"/>
    </location>
    <ligand>
        <name>ATP</name>
        <dbReference type="ChEBI" id="CHEBI:30616"/>
    </ligand>
</feature>
<dbReference type="InterPro" id="IPR026287">
    <property type="entry name" value="SoFic-like"/>
</dbReference>
<evidence type="ECO:0000256" key="3">
    <source>
        <dbReference type="PIRSR" id="PIRSR640198-2"/>
    </source>
</evidence>
<feature type="domain" description="Fido" evidence="4">
    <location>
        <begin position="121"/>
        <end position="271"/>
    </location>
</feature>
<dbReference type="AlphaFoldDB" id="A0A518D5Z1"/>
<proteinExistence type="predicted"/>
<feature type="binding site" evidence="3">
    <location>
        <begin position="211"/>
        <end position="218"/>
    </location>
    <ligand>
        <name>ATP</name>
        <dbReference type="ChEBI" id="CHEBI:30616"/>
    </ligand>
</feature>
<evidence type="ECO:0000256" key="2">
    <source>
        <dbReference type="PIRSR" id="PIRSR640198-1"/>
    </source>
</evidence>
<dbReference type="EMBL" id="CP036291">
    <property type="protein sequence ID" value="QDU86885.1"/>
    <property type="molecule type" value="Genomic_DNA"/>
</dbReference>
<keyword evidence="5" id="KW-0548">Nucleotidyltransferase</keyword>
<keyword evidence="1" id="KW-0067">ATP-binding</keyword>
<feature type="binding site" evidence="3">
    <location>
        <begin position="249"/>
        <end position="250"/>
    </location>
    <ligand>
        <name>ATP</name>
        <dbReference type="ChEBI" id="CHEBI:30616"/>
    </ligand>
</feature>
<feature type="binding site" evidence="1">
    <location>
        <position position="69"/>
    </location>
    <ligand>
        <name>ATP</name>
        <dbReference type="ChEBI" id="CHEBI:30616"/>
    </ligand>
</feature>
<reference evidence="5 6" key="1">
    <citation type="submission" date="2019-02" db="EMBL/GenBank/DDBJ databases">
        <title>Deep-cultivation of Planctomycetes and their phenomic and genomic characterization uncovers novel biology.</title>
        <authorList>
            <person name="Wiegand S."/>
            <person name="Jogler M."/>
            <person name="Boedeker C."/>
            <person name="Pinto D."/>
            <person name="Vollmers J."/>
            <person name="Rivas-Marin E."/>
            <person name="Kohn T."/>
            <person name="Peeters S.H."/>
            <person name="Heuer A."/>
            <person name="Rast P."/>
            <person name="Oberbeckmann S."/>
            <person name="Bunk B."/>
            <person name="Jeske O."/>
            <person name="Meyerdierks A."/>
            <person name="Storesund J.E."/>
            <person name="Kallscheuer N."/>
            <person name="Luecker S."/>
            <person name="Lage O.M."/>
            <person name="Pohl T."/>
            <person name="Merkel B.J."/>
            <person name="Hornburger P."/>
            <person name="Mueller R.-W."/>
            <person name="Bruemmer F."/>
            <person name="Labrenz M."/>
            <person name="Spormann A.M."/>
            <person name="Op den Camp H."/>
            <person name="Overmann J."/>
            <person name="Amann R."/>
            <person name="Jetten M.S.M."/>
            <person name="Mascher T."/>
            <person name="Medema M.H."/>
            <person name="Devos D.P."/>
            <person name="Kaster A.-K."/>
            <person name="Ovreas L."/>
            <person name="Rohde M."/>
            <person name="Galperin M.Y."/>
            <person name="Jogler C."/>
        </authorList>
    </citation>
    <scope>NUCLEOTIDE SEQUENCE [LARGE SCALE GENOMIC DNA]</scope>
    <source>
        <strain evidence="5 6">Pla175</strain>
    </source>
</reference>
<dbReference type="InterPro" id="IPR025758">
    <property type="entry name" value="Fic/DOC_N"/>
</dbReference>
<gene>
    <name evidence="5" type="ORF">Pla175_02390</name>
</gene>
<protein>
    <submittedName>
        <fullName evidence="5">Adenosine monophosphate-protein transferase SoFic</fullName>
        <ecNumber evidence="5">2.7.7.-</ecNumber>
    </submittedName>
</protein>
<dbReference type="Proteomes" id="UP000317429">
    <property type="component" value="Chromosome"/>
</dbReference>
<dbReference type="PROSITE" id="PS51459">
    <property type="entry name" value="FIDO"/>
    <property type="match status" value="1"/>
</dbReference>
<dbReference type="InterPro" id="IPR040198">
    <property type="entry name" value="Fido_containing"/>
</dbReference>
<dbReference type="EC" id="2.7.7.-" evidence="5"/>
<dbReference type="PANTHER" id="PTHR13504">
    <property type="entry name" value="FIDO DOMAIN-CONTAINING PROTEIN DDB_G0283145"/>
    <property type="match status" value="1"/>
</dbReference>
<evidence type="ECO:0000313" key="6">
    <source>
        <dbReference type="Proteomes" id="UP000317429"/>
    </source>
</evidence>
<dbReference type="PIRSF" id="PIRSF038925">
    <property type="entry name" value="AMP-prot_trans"/>
    <property type="match status" value="1"/>
</dbReference>
<dbReference type="Pfam" id="PF02661">
    <property type="entry name" value="Fic"/>
    <property type="match status" value="1"/>
</dbReference>
<name>A0A518D5Z1_9BACT</name>
<feature type="active site" evidence="2">
    <location>
        <position position="207"/>
    </location>
</feature>
<keyword evidence="6" id="KW-1185">Reference proteome</keyword>
<dbReference type="InterPro" id="IPR003812">
    <property type="entry name" value="Fido"/>
</dbReference>
<evidence type="ECO:0000313" key="5">
    <source>
        <dbReference type="EMBL" id="QDU86885.1"/>
    </source>
</evidence>
<dbReference type="SUPFAM" id="SSF140931">
    <property type="entry name" value="Fic-like"/>
    <property type="match status" value="1"/>
</dbReference>
<dbReference type="RefSeq" id="WP_197527187.1">
    <property type="nucleotide sequence ID" value="NZ_CP036291.1"/>
</dbReference>
<keyword evidence="5" id="KW-0808">Transferase</keyword>
<evidence type="ECO:0000259" key="4">
    <source>
        <dbReference type="PROSITE" id="PS51459"/>
    </source>
</evidence>
<keyword evidence="1" id="KW-0547">Nucleotide-binding</keyword>
<sequence length="376" mass="41916">MVPTDAEVLAFRPNDLPPKLEIDSALQWKHDQAILAIGELRAVLPTLPNAGLVTEPFSRREAVLSSRIEGTRTGLEQLYVFEKQNRSPLADETGDDRDAREVHNYVTALRHGVALLPKLPIGHRLFCEMHERLFDGLGRPGVEPGAFRRQQNFIGRSTHIADATFVPPPPAELAALTSNLERYVNGPRTFPVLVDIAIAHYQFEAIHPFADGNGRIGRILITLMLAETGLLPDPLLYLSAHFEHNRREYYDRLLGISRGGDWLAWVDFFVEGVGIVARDAARRARSLLALREQTRQELQESGQSSRLFTLVDALFATPVTTVNQAMETMGLSSYRGAQKNVERLIQAGFLTEITGQRRNKVYVAKPITDLLDAPSA</sequence>
<feature type="binding site" evidence="1">
    <location>
        <begin position="212"/>
        <end position="218"/>
    </location>
    <ligand>
        <name>ATP</name>
        <dbReference type="ChEBI" id="CHEBI:30616"/>
    </ligand>
</feature>
<dbReference type="KEGG" id="pnd:Pla175_02390"/>
<organism evidence="5 6">
    <name type="scientific">Pirellulimonas nuda</name>
    <dbReference type="NCBI Taxonomy" id="2528009"/>
    <lineage>
        <taxon>Bacteria</taxon>
        <taxon>Pseudomonadati</taxon>
        <taxon>Planctomycetota</taxon>
        <taxon>Planctomycetia</taxon>
        <taxon>Pirellulales</taxon>
        <taxon>Lacipirellulaceae</taxon>
        <taxon>Pirellulimonas</taxon>
    </lineage>
</organism>
<dbReference type="Pfam" id="PF13784">
    <property type="entry name" value="Fic_N"/>
    <property type="match status" value="1"/>
</dbReference>
<accession>A0A518D5Z1</accession>
<evidence type="ECO:0000256" key="1">
    <source>
        <dbReference type="PIRSR" id="PIRSR038925-1"/>
    </source>
</evidence>
<feature type="binding site" evidence="1">
    <location>
        <position position="249"/>
    </location>
    <ligand>
        <name>ATP</name>
        <dbReference type="ChEBI" id="CHEBI:30616"/>
    </ligand>
</feature>